<name>A0ABP7IK54_9ACTN</name>
<evidence type="ECO:0008006" key="4">
    <source>
        <dbReference type="Google" id="ProtNLM"/>
    </source>
</evidence>
<keyword evidence="1" id="KW-0812">Transmembrane</keyword>
<evidence type="ECO:0000313" key="3">
    <source>
        <dbReference type="Proteomes" id="UP001501821"/>
    </source>
</evidence>
<reference evidence="3" key="1">
    <citation type="journal article" date="2019" name="Int. J. Syst. Evol. Microbiol.">
        <title>The Global Catalogue of Microorganisms (GCM) 10K type strain sequencing project: providing services to taxonomists for standard genome sequencing and annotation.</title>
        <authorList>
            <consortium name="The Broad Institute Genomics Platform"/>
            <consortium name="The Broad Institute Genome Sequencing Center for Infectious Disease"/>
            <person name="Wu L."/>
            <person name="Ma J."/>
        </authorList>
    </citation>
    <scope>NUCLEOTIDE SEQUENCE [LARGE SCALE GENOMIC DNA]</scope>
    <source>
        <strain evidence="3">JCM 16953</strain>
    </source>
</reference>
<feature type="transmembrane region" description="Helical" evidence="1">
    <location>
        <begin position="87"/>
        <end position="107"/>
    </location>
</feature>
<feature type="transmembrane region" description="Helical" evidence="1">
    <location>
        <begin position="190"/>
        <end position="210"/>
    </location>
</feature>
<gene>
    <name evidence="2" type="ORF">GCM10022242_22440</name>
</gene>
<protein>
    <recommendedName>
        <fullName evidence="4">VanZ family protein</fullName>
    </recommendedName>
</protein>
<dbReference type="EMBL" id="BAABAH010000006">
    <property type="protein sequence ID" value="GAA3820263.1"/>
    <property type="molecule type" value="Genomic_DNA"/>
</dbReference>
<feature type="transmembrane region" description="Helical" evidence="1">
    <location>
        <begin position="144"/>
        <end position="165"/>
    </location>
</feature>
<accession>A0ABP7IK54</accession>
<feature type="transmembrane region" description="Helical" evidence="1">
    <location>
        <begin position="217"/>
        <end position="236"/>
    </location>
</feature>
<keyword evidence="1" id="KW-0472">Membrane</keyword>
<keyword evidence="1" id="KW-1133">Transmembrane helix</keyword>
<feature type="transmembrane region" description="Helical" evidence="1">
    <location>
        <begin position="113"/>
        <end position="132"/>
    </location>
</feature>
<sequence>MTTAVRTRPAPATKTGPARRTTVLCLVLAPAVVAATVPTVLADGLLRGPAVMNGSVRGTALVVLVVALPGLLLALRAAGEGSVRAHAVLVGALAYLTYNAMLFAYATPFNELYLAYIVLLALSLWTLVSAFVDPLPRIDPGPRFPVRGVSAFLLTVAVLNAAAWLRVDVPALHQDPPGSLAGTGLTTNPIHVQDLAVWIPAITIVAVQLWRRRPSGMFLAGAALVFWEIEAVGVAVDQWFGHRAAPTSDVATLGGAGLFVAMAALTLLPLTLWLRAAPARP</sequence>
<dbReference type="Proteomes" id="UP001501821">
    <property type="component" value="Unassembled WGS sequence"/>
</dbReference>
<dbReference type="RefSeq" id="WP_344775365.1">
    <property type="nucleotide sequence ID" value="NZ_BAABAH010000006.1"/>
</dbReference>
<feature type="transmembrane region" description="Helical" evidence="1">
    <location>
        <begin position="256"/>
        <end position="274"/>
    </location>
</feature>
<keyword evidence="3" id="KW-1185">Reference proteome</keyword>
<evidence type="ECO:0000313" key="2">
    <source>
        <dbReference type="EMBL" id="GAA3820263.1"/>
    </source>
</evidence>
<organism evidence="2 3">
    <name type="scientific">Nocardioides panacisoli</name>
    <dbReference type="NCBI Taxonomy" id="627624"/>
    <lineage>
        <taxon>Bacteria</taxon>
        <taxon>Bacillati</taxon>
        <taxon>Actinomycetota</taxon>
        <taxon>Actinomycetes</taxon>
        <taxon>Propionibacteriales</taxon>
        <taxon>Nocardioidaceae</taxon>
        <taxon>Nocardioides</taxon>
    </lineage>
</organism>
<evidence type="ECO:0000256" key="1">
    <source>
        <dbReference type="SAM" id="Phobius"/>
    </source>
</evidence>
<proteinExistence type="predicted"/>
<feature type="transmembrane region" description="Helical" evidence="1">
    <location>
        <begin position="58"/>
        <end position="75"/>
    </location>
</feature>
<comment type="caution">
    <text evidence="2">The sequence shown here is derived from an EMBL/GenBank/DDBJ whole genome shotgun (WGS) entry which is preliminary data.</text>
</comment>